<feature type="transmembrane region" description="Helical" evidence="1">
    <location>
        <begin position="144"/>
        <end position="167"/>
    </location>
</feature>
<reference evidence="2 3" key="1">
    <citation type="journal article" date="2011" name="Plasmid">
        <title>Streptomyces turgidiscabies Car8 contains a modular pathogenicity island that shares virulence genes with other actinobacterial plant pathogens.</title>
        <authorList>
            <person name="Huguet-Tapia J.C."/>
            <person name="Badger J.H."/>
            <person name="Loria R."/>
            <person name="Pettis G.S."/>
        </authorList>
    </citation>
    <scope>NUCLEOTIDE SEQUENCE [LARGE SCALE GENOMIC DNA]</scope>
    <source>
        <strain evidence="2 3">Car8</strain>
    </source>
</reference>
<dbReference type="PATRIC" id="fig|698760.3.peg.3017"/>
<dbReference type="STRING" id="85558.T45_07456"/>
<sequence length="182" mass="19894">MSTLTTPRTTPPARGNRVRWRIPAQLRKSILVTHVVSAGAWIGIDVISTVVVGIGWARSGEDRTAVYRALADYFVVPLLLSALVAGVICLVTGVLLGLATKWGLVRYRWVAVKLVLNVIACAMMLAFLGPITELTSGEQPLRDIWFVAFLATTAMVLLSFAMVLSVFKPWGRVRRQSPPGQH</sequence>
<feature type="transmembrane region" description="Helical" evidence="1">
    <location>
        <begin position="110"/>
        <end position="132"/>
    </location>
</feature>
<comment type="caution">
    <text evidence="2">The sequence shown here is derived from an EMBL/GenBank/DDBJ whole genome shotgun (WGS) entry which is preliminary data.</text>
</comment>
<proteinExistence type="predicted"/>
<keyword evidence="1" id="KW-0472">Membrane</keyword>
<dbReference type="EMBL" id="AEJB01000223">
    <property type="protein sequence ID" value="ELP68294.1"/>
    <property type="molecule type" value="Genomic_DNA"/>
</dbReference>
<evidence type="ECO:0000256" key="1">
    <source>
        <dbReference type="SAM" id="Phobius"/>
    </source>
</evidence>
<evidence type="ECO:0000313" key="3">
    <source>
        <dbReference type="Proteomes" id="UP000010931"/>
    </source>
</evidence>
<accession>L7FAY8</accession>
<keyword evidence="3" id="KW-1185">Reference proteome</keyword>
<name>L7FAY8_STRT8</name>
<gene>
    <name evidence="2" type="ORF">STRTUCAR8_04964</name>
</gene>
<evidence type="ECO:0008006" key="4">
    <source>
        <dbReference type="Google" id="ProtNLM"/>
    </source>
</evidence>
<dbReference type="Proteomes" id="UP000010931">
    <property type="component" value="Unassembled WGS sequence"/>
</dbReference>
<feature type="transmembrane region" description="Helical" evidence="1">
    <location>
        <begin position="74"/>
        <end position="98"/>
    </location>
</feature>
<organism evidence="2 3">
    <name type="scientific">Streptomyces turgidiscabies (strain Car8)</name>
    <dbReference type="NCBI Taxonomy" id="698760"/>
    <lineage>
        <taxon>Bacteria</taxon>
        <taxon>Bacillati</taxon>
        <taxon>Actinomycetota</taxon>
        <taxon>Actinomycetes</taxon>
        <taxon>Kitasatosporales</taxon>
        <taxon>Streptomycetaceae</taxon>
        <taxon>Streptomyces</taxon>
    </lineage>
</organism>
<keyword evidence="1" id="KW-0812">Transmembrane</keyword>
<evidence type="ECO:0000313" key="2">
    <source>
        <dbReference type="EMBL" id="ELP68294.1"/>
    </source>
</evidence>
<protein>
    <recommendedName>
        <fullName evidence="4">DUF2269 domain-containing protein</fullName>
    </recommendedName>
</protein>
<dbReference type="RefSeq" id="WP_006376565.1">
    <property type="nucleotide sequence ID" value="NZ_AEJB01000223.1"/>
</dbReference>
<dbReference type="AlphaFoldDB" id="L7FAY8"/>
<dbReference type="GeneID" id="97399948"/>
<feature type="transmembrane region" description="Helical" evidence="1">
    <location>
        <begin position="29"/>
        <end position="54"/>
    </location>
</feature>
<keyword evidence="1" id="KW-1133">Transmembrane helix</keyword>